<keyword evidence="3" id="KW-1185">Reference proteome</keyword>
<dbReference type="EMBL" id="LT629710">
    <property type="protein sequence ID" value="SDP39765.1"/>
    <property type="molecule type" value="Genomic_DNA"/>
</dbReference>
<evidence type="ECO:0000313" key="2">
    <source>
        <dbReference type="EMBL" id="SDP39765.1"/>
    </source>
</evidence>
<dbReference type="RefSeq" id="WP_231988207.1">
    <property type="nucleotide sequence ID" value="NZ_LT629710.1"/>
</dbReference>
<dbReference type="SUPFAM" id="SSF53474">
    <property type="entry name" value="alpha/beta-Hydrolases"/>
    <property type="match status" value="1"/>
</dbReference>
<dbReference type="PRINTS" id="PR00111">
    <property type="entry name" value="ABHYDROLASE"/>
</dbReference>
<evidence type="ECO:0000259" key="1">
    <source>
        <dbReference type="Pfam" id="PF12697"/>
    </source>
</evidence>
<dbReference type="AlphaFoldDB" id="A0A1H0SDM3"/>
<gene>
    <name evidence="2" type="ORF">SAMN04515671_4043</name>
</gene>
<dbReference type="GO" id="GO:0016020">
    <property type="term" value="C:membrane"/>
    <property type="evidence" value="ECO:0007669"/>
    <property type="project" value="TreeGrafter"/>
</dbReference>
<dbReference type="InterPro" id="IPR000639">
    <property type="entry name" value="Epox_hydrolase-like"/>
</dbReference>
<feature type="domain" description="AB hydrolase-1" evidence="1">
    <location>
        <begin position="25"/>
        <end position="274"/>
    </location>
</feature>
<dbReference type="PRINTS" id="PR00412">
    <property type="entry name" value="EPOXHYDRLASE"/>
</dbReference>
<dbReference type="PANTHER" id="PTHR43798:SF33">
    <property type="entry name" value="HYDROLASE, PUTATIVE (AFU_ORTHOLOGUE AFUA_2G14860)-RELATED"/>
    <property type="match status" value="1"/>
</dbReference>
<organism evidence="2 3">
    <name type="scientific">Nakamurella panacisegetis</name>
    <dbReference type="NCBI Taxonomy" id="1090615"/>
    <lineage>
        <taxon>Bacteria</taxon>
        <taxon>Bacillati</taxon>
        <taxon>Actinomycetota</taxon>
        <taxon>Actinomycetes</taxon>
        <taxon>Nakamurellales</taxon>
        <taxon>Nakamurellaceae</taxon>
        <taxon>Nakamurella</taxon>
    </lineage>
</organism>
<reference evidence="2 3" key="1">
    <citation type="submission" date="2016-10" db="EMBL/GenBank/DDBJ databases">
        <authorList>
            <person name="de Groot N.N."/>
        </authorList>
    </citation>
    <scope>NUCLEOTIDE SEQUENCE [LARGE SCALE GENOMIC DNA]</scope>
    <source>
        <strain evidence="3">P4-7,KCTC 19426,CECT 7604</strain>
    </source>
</reference>
<accession>A0A1H0SDM3</accession>
<protein>
    <submittedName>
        <fullName evidence="2">Pimeloyl-ACP methyl ester carboxylesterase</fullName>
    </submittedName>
</protein>
<dbReference type="InterPro" id="IPR029058">
    <property type="entry name" value="AB_hydrolase_fold"/>
</dbReference>
<name>A0A1H0SDM3_9ACTN</name>
<dbReference type="STRING" id="1090615.SAMN04515671_4043"/>
<dbReference type="Pfam" id="PF12697">
    <property type="entry name" value="Abhydrolase_6"/>
    <property type="match status" value="1"/>
</dbReference>
<dbReference type="PANTHER" id="PTHR43798">
    <property type="entry name" value="MONOACYLGLYCEROL LIPASE"/>
    <property type="match status" value="1"/>
</dbReference>
<dbReference type="Proteomes" id="UP000198741">
    <property type="component" value="Chromosome I"/>
</dbReference>
<dbReference type="GO" id="GO:0003824">
    <property type="term" value="F:catalytic activity"/>
    <property type="evidence" value="ECO:0007669"/>
    <property type="project" value="InterPro"/>
</dbReference>
<dbReference type="Gene3D" id="3.40.50.1820">
    <property type="entry name" value="alpha/beta hydrolase"/>
    <property type="match status" value="1"/>
</dbReference>
<sequence length="287" mass="30113">MDESGSTQLGIAGLTFTEAGRGEPVLFIHGLISDHRTWSAQMEALSASHRVIAPDLFGHGEVDDSDGGLRQVDFSLGGHAAAIRDLLDGLGLDRVIVVGHSLGGGVALELAYLFPERVRALALVSSGGLGPDLSPALRLATLPGSEFVLPIIASSWIRACGNTAFGLMARLGLPLVTASTEAAWLGMGTFANAANRRAFLATSRSVIDVTGQTVSALPRLAGLAGRPILVVWGGRDRLIPASHAEAVRTALPDSRVEIFPRAGHFPHLDEPERFHLVLADFIGGLTN</sequence>
<dbReference type="InterPro" id="IPR000073">
    <property type="entry name" value="AB_hydrolase_1"/>
</dbReference>
<proteinExistence type="predicted"/>
<evidence type="ECO:0000313" key="3">
    <source>
        <dbReference type="Proteomes" id="UP000198741"/>
    </source>
</evidence>
<dbReference type="InterPro" id="IPR050266">
    <property type="entry name" value="AB_hydrolase_sf"/>
</dbReference>